<dbReference type="PROSITE" id="PS00786">
    <property type="entry name" value="5_NUCLEOTIDASE_2"/>
    <property type="match status" value="1"/>
</dbReference>
<evidence type="ECO:0000256" key="3">
    <source>
        <dbReference type="SAM" id="Phobius"/>
    </source>
</evidence>
<comment type="caution">
    <text evidence="6">The sequence shown here is derived from an EMBL/GenBank/DDBJ whole genome shotgun (WGS) entry which is preliminary data.</text>
</comment>
<keyword evidence="1 2" id="KW-0732">Signal</keyword>
<dbReference type="InterPro" id="IPR006179">
    <property type="entry name" value="5_nucleotidase/apyrase"/>
</dbReference>
<evidence type="ECO:0000256" key="2">
    <source>
        <dbReference type="RuleBase" id="RU362119"/>
    </source>
</evidence>
<keyword evidence="3" id="KW-0812">Transmembrane</keyword>
<evidence type="ECO:0000313" key="6">
    <source>
        <dbReference type="EMBL" id="HIY20324.1"/>
    </source>
</evidence>
<dbReference type="GO" id="GO:0016788">
    <property type="term" value="F:hydrolase activity, acting on ester bonds"/>
    <property type="evidence" value="ECO:0007669"/>
    <property type="project" value="InterPro"/>
</dbReference>
<dbReference type="Proteomes" id="UP000823868">
    <property type="component" value="Unassembled WGS sequence"/>
</dbReference>
<feature type="domain" description="5'-Nucleotidase C-terminal" evidence="5">
    <location>
        <begin position="369"/>
        <end position="517"/>
    </location>
</feature>
<dbReference type="GO" id="GO:0046872">
    <property type="term" value="F:metal ion binding"/>
    <property type="evidence" value="ECO:0007669"/>
    <property type="project" value="InterPro"/>
</dbReference>
<dbReference type="CDD" id="cd00845">
    <property type="entry name" value="MPP_UshA_N_like"/>
    <property type="match status" value="1"/>
</dbReference>
<dbReference type="InterPro" id="IPR006146">
    <property type="entry name" value="5'-Nucleotdase_CS"/>
</dbReference>
<keyword evidence="3" id="KW-1133">Transmembrane helix</keyword>
<dbReference type="AlphaFoldDB" id="A0A9D1Y5Z4"/>
<feature type="chain" id="PRO_5039747296" evidence="2">
    <location>
        <begin position="31"/>
        <end position="653"/>
    </location>
</feature>
<keyword evidence="2" id="KW-0378">Hydrolase</keyword>
<feature type="transmembrane region" description="Helical" evidence="3">
    <location>
        <begin position="605"/>
        <end position="628"/>
    </location>
</feature>
<dbReference type="SUPFAM" id="SSF56300">
    <property type="entry name" value="Metallo-dependent phosphatases"/>
    <property type="match status" value="1"/>
</dbReference>
<dbReference type="SUPFAM" id="SSF55816">
    <property type="entry name" value="5'-nucleotidase (syn. UDP-sugar hydrolase), C-terminal domain"/>
    <property type="match status" value="1"/>
</dbReference>
<organism evidence="6 7">
    <name type="scientific">Candidatus Flavonifractor merdigallinarum</name>
    <dbReference type="NCBI Taxonomy" id="2838589"/>
    <lineage>
        <taxon>Bacteria</taxon>
        <taxon>Bacillati</taxon>
        <taxon>Bacillota</taxon>
        <taxon>Clostridia</taxon>
        <taxon>Eubacteriales</taxon>
        <taxon>Oscillospiraceae</taxon>
        <taxon>Flavonifractor</taxon>
    </lineage>
</organism>
<dbReference type="InterPro" id="IPR008334">
    <property type="entry name" value="5'-Nucleotdase_C"/>
</dbReference>
<dbReference type="PRINTS" id="PR01607">
    <property type="entry name" value="APYRASEFAMLY"/>
</dbReference>
<sequence>MRRKRDSLLGALCLAVLLLCGILPFGTAQAAAGETAPLTILFTHDTHDHFLPSANESGGTYGGYVRLATLLQEERGAAEHPVVTLDGGDFSMGSLFQTIYDTDAPELRALGAMGYGVTTLGNHEFDYRDEGLARMLTAAARSGAALPALVQANYKPPAEDTTSWAAWKEYGVTDYVVLEKENPSGGESVRVAVFGVLGVDADACSPMSQMEFEPIADAARRVVEQIQAEENADYIICLSHSGTTKGKGEDYELAKAVDGIDVILSGHTHTTLEEPIQVGDTLIVSCGAYTQNLGVLTIGKGSDGAVQLEEYRLRPVDDSVAEDPALRELANGFQTLVEERYLSRYGLTFDQVVAENPWTFPTIQELGKVQREETLGNLIADSYVYAVQQAEGENSVPVDFAVVAAGVIRASLPQGEVTTSDIFEISSLGFGADGTPGYPLVSVYLTGRELKDVFEVDASVTPLMPNAQLYGAGMEWTFNPNRLIFNKVTHCAQVLPDGTHLPIEEDKLYRVVTGLYSGQMLGTVNSKSFGILAVTPRDETGAPITDLESRIVHSADGAEVKEWYALASYLQSMGTVGEQYQAPEGRKTVAPSWNPIELLRAPSKFALAVYAVVVLLIGLVVLVVVLLVRRRTRRSRGLKGRHRPQSGYRRYRG</sequence>
<dbReference type="EMBL" id="DXDX01000005">
    <property type="protein sequence ID" value="HIY20324.1"/>
    <property type="molecule type" value="Genomic_DNA"/>
</dbReference>
<evidence type="ECO:0000313" key="7">
    <source>
        <dbReference type="Proteomes" id="UP000823868"/>
    </source>
</evidence>
<keyword evidence="3" id="KW-0472">Membrane</keyword>
<comment type="similarity">
    <text evidence="2">Belongs to the 5'-nucleotidase family.</text>
</comment>
<dbReference type="InterPro" id="IPR004843">
    <property type="entry name" value="Calcineurin-like_PHP"/>
</dbReference>
<reference evidence="6" key="2">
    <citation type="submission" date="2021-04" db="EMBL/GenBank/DDBJ databases">
        <authorList>
            <person name="Gilroy R."/>
        </authorList>
    </citation>
    <scope>NUCLEOTIDE SEQUENCE</scope>
    <source>
        <strain evidence="6">ChiBcec16_6824</strain>
    </source>
</reference>
<evidence type="ECO:0000256" key="1">
    <source>
        <dbReference type="ARBA" id="ARBA00022729"/>
    </source>
</evidence>
<dbReference type="InterPro" id="IPR029052">
    <property type="entry name" value="Metallo-depent_PP-like"/>
</dbReference>
<dbReference type="InterPro" id="IPR036907">
    <property type="entry name" value="5'-Nucleotdase_C_sf"/>
</dbReference>
<proteinExistence type="inferred from homology"/>
<dbReference type="PANTHER" id="PTHR11575:SF24">
    <property type="entry name" value="5'-NUCLEOTIDASE"/>
    <property type="match status" value="1"/>
</dbReference>
<evidence type="ECO:0000259" key="5">
    <source>
        <dbReference type="Pfam" id="PF02872"/>
    </source>
</evidence>
<accession>A0A9D1Y5Z4</accession>
<feature type="domain" description="Calcineurin-like phosphoesterase" evidence="4">
    <location>
        <begin position="39"/>
        <end position="270"/>
    </location>
</feature>
<dbReference type="GO" id="GO:0009166">
    <property type="term" value="P:nucleotide catabolic process"/>
    <property type="evidence" value="ECO:0007669"/>
    <property type="project" value="InterPro"/>
</dbReference>
<evidence type="ECO:0000259" key="4">
    <source>
        <dbReference type="Pfam" id="PF00149"/>
    </source>
</evidence>
<reference evidence="6" key="1">
    <citation type="journal article" date="2021" name="PeerJ">
        <title>Extensive microbial diversity within the chicken gut microbiome revealed by metagenomics and culture.</title>
        <authorList>
            <person name="Gilroy R."/>
            <person name="Ravi A."/>
            <person name="Getino M."/>
            <person name="Pursley I."/>
            <person name="Horton D.L."/>
            <person name="Alikhan N.F."/>
            <person name="Baker D."/>
            <person name="Gharbi K."/>
            <person name="Hall N."/>
            <person name="Watson M."/>
            <person name="Adriaenssens E.M."/>
            <person name="Foster-Nyarko E."/>
            <person name="Jarju S."/>
            <person name="Secka A."/>
            <person name="Antonio M."/>
            <person name="Oren A."/>
            <person name="Chaudhuri R.R."/>
            <person name="La Ragione R."/>
            <person name="Hildebrand F."/>
            <person name="Pallen M.J."/>
        </authorList>
    </citation>
    <scope>NUCLEOTIDE SEQUENCE</scope>
    <source>
        <strain evidence="6">ChiBcec16_6824</strain>
    </source>
</reference>
<dbReference type="Pfam" id="PF02872">
    <property type="entry name" value="5_nucleotid_C"/>
    <property type="match status" value="1"/>
</dbReference>
<dbReference type="Pfam" id="PF00149">
    <property type="entry name" value="Metallophos"/>
    <property type="match status" value="1"/>
</dbReference>
<dbReference type="PANTHER" id="PTHR11575">
    <property type="entry name" value="5'-NUCLEOTIDASE-RELATED"/>
    <property type="match status" value="1"/>
</dbReference>
<name>A0A9D1Y5Z4_9FIRM</name>
<protein>
    <submittedName>
        <fullName evidence="6">Bifunctional metallophosphatase/5'-nucleotidase</fullName>
    </submittedName>
</protein>
<dbReference type="GO" id="GO:0000166">
    <property type="term" value="F:nucleotide binding"/>
    <property type="evidence" value="ECO:0007669"/>
    <property type="project" value="UniProtKB-KW"/>
</dbReference>
<dbReference type="Gene3D" id="3.90.780.10">
    <property type="entry name" value="5'-Nucleotidase, C-terminal domain"/>
    <property type="match status" value="1"/>
</dbReference>
<keyword evidence="2" id="KW-0547">Nucleotide-binding</keyword>
<feature type="signal peptide" evidence="2">
    <location>
        <begin position="1"/>
        <end position="30"/>
    </location>
</feature>
<dbReference type="Gene3D" id="3.60.21.10">
    <property type="match status" value="1"/>
</dbReference>
<gene>
    <name evidence="6" type="ORF">H9841_00290</name>
</gene>